<keyword evidence="3" id="KW-0342">GTP-binding</keyword>
<dbReference type="GO" id="GO:0005525">
    <property type="term" value="F:GTP binding"/>
    <property type="evidence" value="ECO:0007669"/>
    <property type="project" value="UniProtKB-KW"/>
</dbReference>
<sequence>MPMRIVLLGFQKAGKSSAGDTILDKRHNYSRKGLESVVRQGQASGRQLTVVEAPGWLVGLSEDSIELLKQEILCSPALCPPGPHAFLIVIPVNISFTDAHRTSVVKHLELLGAKVWRYAMVLFTAGDYLGNRTIEYYIECEGSAIQWLLKKCSDRYHVLNNKYTADGTQVTELLEKIQEMVDGNEDCHYDIDINILEAEKRKKDIRERATERKTKIQNKRKEIREQMGHTEKTSELSSAANFILGKKEFDWKRSAELLADRSLWSKEITESCELLQQEIILSTSLCPPGAHAILLTVRADVAFQEADRSLIEQHVELLGEKVWSHIIVLFTSGNYLGDMDIELHIESEGKALHWLLEKCKNRYHFLNTESRDAAIQVQDLLDKVEEMVTENSHCLYEMDREILKDAEERKRNAKTRAHQRKQEVQQHREHISPVAATSSSTGCAGGSTVGKGAGIRFNSLEDEALTKGPKIWNTQILRTVFSAIVSPLQAGDSERDMPETQNSVAVIASSLTGLRLSTDIC</sequence>
<comment type="caution">
    <text evidence="6">The sequence shown here is derived from an EMBL/GenBank/DDBJ whole genome shotgun (WGS) entry which is preliminary data.</text>
</comment>
<dbReference type="InterPro" id="IPR045058">
    <property type="entry name" value="GIMA/IAN/Toc"/>
</dbReference>
<dbReference type="PANTHER" id="PTHR10903">
    <property type="entry name" value="GTPASE, IMAP FAMILY MEMBER-RELATED"/>
    <property type="match status" value="1"/>
</dbReference>
<evidence type="ECO:0000256" key="3">
    <source>
        <dbReference type="ARBA" id="ARBA00023134"/>
    </source>
</evidence>
<dbReference type="FunFam" id="3.40.50.300:FF:001809">
    <property type="entry name" value="Si:ch1073-365p7.2"/>
    <property type="match status" value="1"/>
</dbReference>
<evidence type="ECO:0000256" key="2">
    <source>
        <dbReference type="ARBA" id="ARBA00022741"/>
    </source>
</evidence>
<dbReference type="Gene3D" id="3.40.50.300">
    <property type="entry name" value="P-loop containing nucleotide triphosphate hydrolases"/>
    <property type="match status" value="2"/>
</dbReference>
<keyword evidence="7" id="KW-1185">Reference proteome</keyword>
<evidence type="ECO:0000256" key="4">
    <source>
        <dbReference type="SAM" id="MobiDB-lite"/>
    </source>
</evidence>
<dbReference type="Pfam" id="PF04548">
    <property type="entry name" value="AIG1"/>
    <property type="match status" value="2"/>
</dbReference>
<dbReference type="Proteomes" id="UP001529510">
    <property type="component" value="Unassembled WGS sequence"/>
</dbReference>
<evidence type="ECO:0000259" key="5">
    <source>
        <dbReference type="PROSITE" id="PS51720"/>
    </source>
</evidence>
<evidence type="ECO:0000313" key="7">
    <source>
        <dbReference type="Proteomes" id="UP001529510"/>
    </source>
</evidence>
<reference evidence="6 7" key="1">
    <citation type="submission" date="2024-05" db="EMBL/GenBank/DDBJ databases">
        <title>Genome sequencing and assembly of Indian major carp, Cirrhinus mrigala (Hamilton, 1822).</title>
        <authorList>
            <person name="Mohindra V."/>
            <person name="Chowdhury L.M."/>
            <person name="Lal K."/>
            <person name="Jena J.K."/>
        </authorList>
    </citation>
    <scope>NUCLEOTIDE SEQUENCE [LARGE SCALE GENOMIC DNA]</scope>
    <source>
        <strain evidence="6">CM1030</strain>
        <tissue evidence="6">Blood</tissue>
    </source>
</reference>
<dbReference type="SUPFAM" id="SSF52540">
    <property type="entry name" value="P-loop containing nucleoside triphosphate hydrolases"/>
    <property type="match status" value="1"/>
</dbReference>
<comment type="similarity">
    <text evidence="1">Belongs to the TRAFAC class TrmE-Era-EngA-EngB-Septin-like GTPase superfamily. AIG1/Toc34/Toc159-like paraseptin GTPase family. IAN subfamily.</text>
</comment>
<feature type="domain" description="AIG1-type G" evidence="5">
    <location>
        <begin position="1"/>
        <end position="198"/>
    </location>
</feature>
<dbReference type="EMBL" id="JAMKFB020000031">
    <property type="protein sequence ID" value="KAL0154387.1"/>
    <property type="molecule type" value="Genomic_DNA"/>
</dbReference>
<dbReference type="PANTHER" id="PTHR10903:SF107">
    <property type="entry name" value="GTPASE IMAP FAMILY MEMBER 4-LIKE-RELATED"/>
    <property type="match status" value="1"/>
</dbReference>
<gene>
    <name evidence="6" type="ORF">M9458_050353</name>
</gene>
<proteinExistence type="inferred from homology"/>
<feature type="region of interest" description="Disordered" evidence="4">
    <location>
        <begin position="416"/>
        <end position="445"/>
    </location>
</feature>
<name>A0ABD0MYU1_CIRMR</name>
<organism evidence="6 7">
    <name type="scientific">Cirrhinus mrigala</name>
    <name type="common">Mrigala</name>
    <dbReference type="NCBI Taxonomy" id="683832"/>
    <lineage>
        <taxon>Eukaryota</taxon>
        <taxon>Metazoa</taxon>
        <taxon>Chordata</taxon>
        <taxon>Craniata</taxon>
        <taxon>Vertebrata</taxon>
        <taxon>Euteleostomi</taxon>
        <taxon>Actinopterygii</taxon>
        <taxon>Neopterygii</taxon>
        <taxon>Teleostei</taxon>
        <taxon>Ostariophysi</taxon>
        <taxon>Cypriniformes</taxon>
        <taxon>Cyprinidae</taxon>
        <taxon>Labeoninae</taxon>
        <taxon>Labeonini</taxon>
        <taxon>Cirrhinus</taxon>
    </lineage>
</organism>
<protein>
    <recommendedName>
        <fullName evidence="5">AIG1-type G domain-containing protein</fullName>
    </recommendedName>
</protein>
<dbReference type="PROSITE" id="PS51720">
    <property type="entry name" value="G_AIG1"/>
    <property type="match status" value="1"/>
</dbReference>
<dbReference type="AlphaFoldDB" id="A0ABD0MYU1"/>
<evidence type="ECO:0000256" key="1">
    <source>
        <dbReference type="ARBA" id="ARBA00008535"/>
    </source>
</evidence>
<evidence type="ECO:0000313" key="6">
    <source>
        <dbReference type="EMBL" id="KAL0154387.1"/>
    </source>
</evidence>
<accession>A0ABD0MYU1</accession>
<dbReference type="InterPro" id="IPR027417">
    <property type="entry name" value="P-loop_NTPase"/>
</dbReference>
<keyword evidence="2" id="KW-0547">Nucleotide-binding</keyword>
<dbReference type="InterPro" id="IPR006703">
    <property type="entry name" value="G_AIG1"/>
</dbReference>
<feature type="compositionally biased region" description="Basic and acidic residues" evidence="4">
    <location>
        <begin position="420"/>
        <end position="431"/>
    </location>
</feature>